<sequence length="59" mass="6543">ARLSRWSMKKPVFWPVSQSTANWCPFSCTRCSAPVLSPKRYPFLASPTALPGTVSELLS</sequence>
<evidence type="ECO:0000313" key="1">
    <source>
        <dbReference type="EMBL" id="GFD53741.1"/>
    </source>
</evidence>
<dbReference type="AlphaFoldDB" id="A0A699XAA1"/>
<reference evidence="1" key="1">
    <citation type="journal article" date="2019" name="Sci. Rep.">
        <title>Draft genome of Tanacetum cinerariifolium, the natural source of mosquito coil.</title>
        <authorList>
            <person name="Yamashiro T."/>
            <person name="Shiraishi A."/>
            <person name="Satake H."/>
            <person name="Nakayama K."/>
        </authorList>
    </citation>
    <scope>NUCLEOTIDE SEQUENCE</scope>
</reference>
<feature type="non-terminal residue" evidence="1">
    <location>
        <position position="1"/>
    </location>
</feature>
<organism evidence="1">
    <name type="scientific">Tanacetum cinerariifolium</name>
    <name type="common">Dalmatian daisy</name>
    <name type="synonym">Chrysanthemum cinerariifolium</name>
    <dbReference type="NCBI Taxonomy" id="118510"/>
    <lineage>
        <taxon>Eukaryota</taxon>
        <taxon>Viridiplantae</taxon>
        <taxon>Streptophyta</taxon>
        <taxon>Embryophyta</taxon>
        <taxon>Tracheophyta</taxon>
        <taxon>Spermatophyta</taxon>
        <taxon>Magnoliopsida</taxon>
        <taxon>eudicotyledons</taxon>
        <taxon>Gunneridae</taxon>
        <taxon>Pentapetalae</taxon>
        <taxon>asterids</taxon>
        <taxon>campanulids</taxon>
        <taxon>Asterales</taxon>
        <taxon>Asteraceae</taxon>
        <taxon>Asteroideae</taxon>
        <taxon>Anthemideae</taxon>
        <taxon>Anthemidinae</taxon>
        <taxon>Tanacetum</taxon>
    </lineage>
</organism>
<dbReference type="EMBL" id="BKCJ011797908">
    <property type="protein sequence ID" value="GFD53741.1"/>
    <property type="molecule type" value="Genomic_DNA"/>
</dbReference>
<gene>
    <name evidence="1" type="ORF">Tci_925710</name>
</gene>
<proteinExistence type="predicted"/>
<name>A0A699XAA1_TANCI</name>
<comment type="caution">
    <text evidence="1">The sequence shown here is derived from an EMBL/GenBank/DDBJ whole genome shotgun (WGS) entry which is preliminary data.</text>
</comment>
<accession>A0A699XAA1</accession>
<protein>
    <submittedName>
        <fullName evidence="1">Uncharacterized protein</fullName>
    </submittedName>
</protein>